<evidence type="ECO:0000256" key="2">
    <source>
        <dbReference type="ARBA" id="ARBA00022840"/>
    </source>
</evidence>
<reference evidence="4" key="1">
    <citation type="submission" date="2022-12" db="EMBL/GenBank/DDBJ databases">
        <authorList>
            <person name="Brejova B."/>
        </authorList>
    </citation>
    <scope>NUCLEOTIDE SEQUENCE</scope>
</reference>
<evidence type="ECO:0000313" key="5">
    <source>
        <dbReference type="Proteomes" id="UP001152885"/>
    </source>
</evidence>
<dbReference type="InterPro" id="IPR042099">
    <property type="entry name" value="ANL_N_sf"/>
</dbReference>
<dbReference type="OrthoDB" id="1700726at2759"/>
<accession>A0A9W4TZG1</accession>
<dbReference type="Gene3D" id="3.40.50.12780">
    <property type="entry name" value="N-terminal domain of ligase-like"/>
    <property type="match status" value="1"/>
</dbReference>
<dbReference type="InterPro" id="IPR000873">
    <property type="entry name" value="AMP-dep_synth/lig_dom"/>
</dbReference>
<evidence type="ECO:0000313" key="4">
    <source>
        <dbReference type="EMBL" id="CAI5760260.1"/>
    </source>
</evidence>
<dbReference type="AlphaFoldDB" id="A0A9W4TZG1"/>
<name>A0A9W4TZG1_9ASCO</name>
<gene>
    <name evidence="4" type="ORF">CANVERA_P4770</name>
</gene>
<proteinExistence type="predicted"/>
<evidence type="ECO:0000256" key="1">
    <source>
        <dbReference type="ARBA" id="ARBA00022741"/>
    </source>
</evidence>
<dbReference type="EMBL" id="CANTUO010000006">
    <property type="protein sequence ID" value="CAI5760260.1"/>
    <property type="molecule type" value="Genomic_DNA"/>
</dbReference>
<keyword evidence="1" id="KW-0547">Nucleotide-binding</keyword>
<dbReference type="GO" id="GO:0016020">
    <property type="term" value="C:membrane"/>
    <property type="evidence" value="ECO:0007669"/>
    <property type="project" value="TreeGrafter"/>
</dbReference>
<feature type="domain" description="AMP-dependent synthetase/ligase" evidence="3">
    <location>
        <begin position="173"/>
        <end position="528"/>
    </location>
</feature>
<evidence type="ECO:0000259" key="3">
    <source>
        <dbReference type="Pfam" id="PF00501"/>
    </source>
</evidence>
<dbReference type="PANTHER" id="PTHR43272">
    <property type="entry name" value="LONG-CHAIN-FATTY-ACID--COA LIGASE"/>
    <property type="match status" value="1"/>
</dbReference>
<dbReference type="Pfam" id="PF00501">
    <property type="entry name" value="AMP-binding"/>
    <property type="match status" value="1"/>
</dbReference>
<dbReference type="GO" id="GO:0004467">
    <property type="term" value="F:long-chain fatty acid-CoA ligase activity"/>
    <property type="evidence" value="ECO:0007669"/>
    <property type="project" value="TreeGrafter"/>
</dbReference>
<comment type="caution">
    <text evidence="4">The sequence shown here is derived from an EMBL/GenBank/DDBJ whole genome shotgun (WGS) entry which is preliminary data.</text>
</comment>
<organism evidence="4 5">
    <name type="scientific">Candida verbasci</name>
    <dbReference type="NCBI Taxonomy" id="1227364"/>
    <lineage>
        <taxon>Eukaryota</taxon>
        <taxon>Fungi</taxon>
        <taxon>Dikarya</taxon>
        <taxon>Ascomycota</taxon>
        <taxon>Saccharomycotina</taxon>
        <taxon>Pichiomycetes</taxon>
        <taxon>Debaryomycetaceae</taxon>
        <taxon>Candida/Lodderomyces clade</taxon>
        <taxon>Candida</taxon>
    </lineage>
</organism>
<dbReference type="SUPFAM" id="SSF56801">
    <property type="entry name" value="Acetyl-CoA synthetase-like"/>
    <property type="match status" value="1"/>
</dbReference>
<dbReference type="GO" id="GO:0005783">
    <property type="term" value="C:endoplasmic reticulum"/>
    <property type="evidence" value="ECO:0007669"/>
    <property type="project" value="TreeGrafter"/>
</dbReference>
<dbReference type="PANTHER" id="PTHR43272:SF33">
    <property type="entry name" value="AMP-BINDING DOMAIN-CONTAINING PROTEIN-RELATED"/>
    <property type="match status" value="1"/>
</dbReference>
<protein>
    <recommendedName>
        <fullName evidence="3">AMP-dependent synthetase/ligase domain-containing protein</fullName>
    </recommendedName>
</protein>
<keyword evidence="2" id="KW-0067">ATP-binding</keyword>
<keyword evidence="5" id="KW-1185">Reference proteome</keyword>
<dbReference type="GO" id="GO:0005524">
    <property type="term" value="F:ATP binding"/>
    <property type="evidence" value="ECO:0007669"/>
    <property type="project" value="UniProtKB-KW"/>
</dbReference>
<sequence>MKLPSIIDTDSIFANDDLEYVFNNDNDLPENVLVNNLLPLHIDYAKSFKIPGTEEPGFSPIIRNKAFPNGLKWKLTNDLNTFHKVFESCAKRFSNDPCISHHEYDYENEQHLEQYKSETFDQIHQRKNNLASGLFFLLESNPFLNYALESHQKIRDHSKIYKDFDKDNTSFIVTFYSGNRREWIISDLACSSNSITSTALYDTLGAGTGKYILELTESPVIICSKDKIENLINLKKNNFKQLESLILIISIDPLLKKDKHLIDLANEQHIKVYEFTQVEKIGEIFPKENYEPSPETVYTITFTSGTTGANPKGVVLAQKTVTAAISNVLLMIPHHKNQKEFAFLPLAHIFERQMCVSTISMGGNVALPRLGGSALTLVKDLKLFKPHFFACVPRIFSRIEQAIKSAIPDSDKPDFKFTKPIVKKIRSQFGFDEIERGFTGGGPTSPETVKFLQKAFQFELGSGYGSSESFGGLIMASSNHHVGSDGPIGASCEARLKELPEMNYKLNQEDGDKGELQLRGFQMFSHYYKNPEETAKSIDSNGWFDTGDVAHFRKDGYFKIIDRVKNFYKLAQGEYVTPEKIENLYLTTNSIITQIYTHGDSLKTFLVGIVGIDPMNIKKYLQALKIHDIPNFKSNEEMLEFINKREVKTRILLNFNSNLSDKLNGFEKIQNLYFEIEPLTLERQVITPTSKLKRPIAQKFFKKQIDSMYEEGSIIKDLKL</sequence>
<dbReference type="Proteomes" id="UP001152885">
    <property type="component" value="Unassembled WGS sequence"/>
</dbReference>